<evidence type="ECO:0000313" key="2">
    <source>
        <dbReference type="Proteomes" id="UP000241206"/>
    </source>
</evidence>
<gene>
    <name evidence="1" type="ORF">CV103_07125</name>
</gene>
<accession>A0A2T4I508</accession>
<name>A0A2T4I508_9SPHN</name>
<dbReference type="EMBL" id="PHHF01000030">
    <property type="protein sequence ID" value="PTD24782.1"/>
    <property type="molecule type" value="Genomic_DNA"/>
</dbReference>
<protein>
    <submittedName>
        <fullName evidence="1">Uncharacterized protein</fullName>
    </submittedName>
</protein>
<keyword evidence="2" id="KW-1185">Reference proteome</keyword>
<sequence length="71" mass="8202">MAAFRICFFNEIPDSTGHDHHCCQRSIEILEAADVEEAIALAIREFEELEKIARWDLHAHTYECAPLDMDI</sequence>
<dbReference type="Proteomes" id="UP000241206">
    <property type="component" value="Unassembled WGS sequence"/>
</dbReference>
<dbReference type="RefSeq" id="WP_107394465.1">
    <property type="nucleotide sequence ID" value="NZ_PHHF01000030.1"/>
</dbReference>
<evidence type="ECO:0000313" key="1">
    <source>
        <dbReference type="EMBL" id="PTD24782.1"/>
    </source>
</evidence>
<proteinExistence type="predicted"/>
<dbReference type="AlphaFoldDB" id="A0A2T4I508"/>
<comment type="caution">
    <text evidence="1">The sequence shown here is derived from an EMBL/GenBank/DDBJ whole genome shotgun (WGS) entry which is preliminary data.</text>
</comment>
<reference evidence="1 2" key="1">
    <citation type="submission" date="2017-11" db="EMBL/GenBank/DDBJ databases">
        <title>Sphingomonas oleivorans sp. nov., isolated from oil-contaminated soil.</title>
        <authorList>
            <person name="Wang L."/>
            <person name="Chen L."/>
        </authorList>
    </citation>
    <scope>NUCLEOTIDE SEQUENCE [LARGE SCALE GENOMIC DNA]</scope>
    <source>
        <strain evidence="1 2">K101</strain>
    </source>
</reference>
<organism evidence="1 2">
    <name type="scientific">Edaphosphingomonas fennica</name>
    <dbReference type="NCBI Taxonomy" id="114404"/>
    <lineage>
        <taxon>Bacteria</taxon>
        <taxon>Pseudomonadati</taxon>
        <taxon>Pseudomonadota</taxon>
        <taxon>Alphaproteobacteria</taxon>
        <taxon>Sphingomonadales</taxon>
        <taxon>Rhizorhabdaceae</taxon>
        <taxon>Edaphosphingomonas</taxon>
    </lineage>
</organism>